<feature type="region of interest" description="Disordered" evidence="1">
    <location>
        <begin position="1"/>
        <end position="30"/>
    </location>
</feature>
<dbReference type="SMART" id="SM01126">
    <property type="entry name" value="DDE_Tnp_IS1595"/>
    <property type="match status" value="1"/>
</dbReference>
<proteinExistence type="predicted"/>
<reference evidence="3" key="1">
    <citation type="submission" date="2021-06" db="EMBL/GenBank/DDBJ databases">
        <authorList>
            <person name="Kallberg Y."/>
            <person name="Tangrot J."/>
            <person name="Rosling A."/>
        </authorList>
    </citation>
    <scope>NUCLEOTIDE SEQUENCE</scope>
    <source>
        <strain evidence="3">FL130A</strain>
    </source>
</reference>
<dbReference type="InterPro" id="IPR024445">
    <property type="entry name" value="Tnp_ISXO2-like"/>
</dbReference>
<accession>A0A9N9HPK0</accession>
<feature type="domain" description="ISXO2-like transposase" evidence="2">
    <location>
        <begin position="163"/>
        <end position="294"/>
    </location>
</feature>
<protein>
    <submittedName>
        <fullName evidence="3">10453_t:CDS:1</fullName>
    </submittedName>
</protein>
<dbReference type="AlphaFoldDB" id="A0A9N9HPK0"/>
<dbReference type="Proteomes" id="UP000789508">
    <property type="component" value="Unassembled WGS sequence"/>
</dbReference>
<feature type="region of interest" description="Disordered" evidence="1">
    <location>
        <begin position="339"/>
        <end position="363"/>
    </location>
</feature>
<gene>
    <name evidence="3" type="ORF">ALEPTO_LOCUS11517</name>
</gene>
<dbReference type="OrthoDB" id="2192412at2759"/>
<feature type="compositionally biased region" description="Basic and acidic residues" evidence="1">
    <location>
        <begin position="9"/>
        <end position="30"/>
    </location>
</feature>
<name>A0A9N9HPK0_9GLOM</name>
<evidence type="ECO:0000313" key="3">
    <source>
        <dbReference type="EMBL" id="CAG8699562.1"/>
    </source>
</evidence>
<dbReference type="EMBL" id="CAJVPS010019054">
    <property type="protein sequence ID" value="CAG8699562.1"/>
    <property type="molecule type" value="Genomic_DNA"/>
</dbReference>
<organism evidence="3 4">
    <name type="scientific">Ambispora leptoticha</name>
    <dbReference type="NCBI Taxonomy" id="144679"/>
    <lineage>
        <taxon>Eukaryota</taxon>
        <taxon>Fungi</taxon>
        <taxon>Fungi incertae sedis</taxon>
        <taxon>Mucoromycota</taxon>
        <taxon>Glomeromycotina</taxon>
        <taxon>Glomeromycetes</taxon>
        <taxon>Archaeosporales</taxon>
        <taxon>Ambisporaceae</taxon>
        <taxon>Ambispora</taxon>
    </lineage>
</organism>
<comment type="caution">
    <text evidence="3">The sequence shown here is derived from an EMBL/GenBank/DDBJ whole genome shotgun (WGS) entry which is preliminary data.</text>
</comment>
<dbReference type="NCBIfam" id="NF033547">
    <property type="entry name" value="transpos_IS1595"/>
    <property type="match status" value="1"/>
</dbReference>
<evidence type="ECO:0000259" key="2">
    <source>
        <dbReference type="SMART" id="SM01126"/>
    </source>
</evidence>
<feature type="non-terminal residue" evidence="3">
    <location>
        <position position="363"/>
    </location>
</feature>
<keyword evidence="4" id="KW-1185">Reference proteome</keyword>
<evidence type="ECO:0000256" key="1">
    <source>
        <dbReference type="SAM" id="MobiDB-lite"/>
    </source>
</evidence>
<sequence length="363" mass="42532">NTLQNAENNYKDKYGKLEEDNPKKSSDKNKGMSGGIITLIVIDSGSGRINWFSMMEKEEKITFQGSILPKFKNYKDFRRIFPDEQACVDYLEAFIYKGKMPISPHDPNSKVYECADKIISTKKYSAKYKRFQCKTTGKYFNVKNKTIFENTKTAWFLSHRLRYIADLHPTFAKLKDKIPVFVMEQRGGNSIAKVVPNVKRKTLFPIIRANAEEGSSAYTDEYPVYKGLDKWYNHQIVVHKMGQYVKQYADGKKASNNLVENFNSHLNKMIYGTYIKISKKYPQKYLNEFTFRRNTRKYSIQDRFNLLLSLAEHNRENVAKESEFDQMLRAAINTPPLKLKDLKEKLRKEKEEKERNSEDKSKT</sequence>
<evidence type="ECO:0000313" key="4">
    <source>
        <dbReference type="Proteomes" id="UP000789508"/>
    </source>
</evidence>
<dbReference type="Pfam" id="PF12762">
    <property type="entry name" value="DDE_Tnp_IS1595"/>
    <property type="match status" value="1"/>
</dbReference>